<evidence type="ECO:0000313" key="8">
    <source>
        <dbReference type="EMBL" id="TSH97050.1"/>
    </source>
</evidence>
<keyword evidence="9" id="KW-1185">Reference proteome</keyword>
<accession>A0A556AVW4</accession>
<feature type="transmembrane region" description="Helical" evidence="7">
    <location>
        <begin position="323"/>
        <end position="344"/>
    </location>
</feature>
<dbReference type="EMBL" id="VLTJ01000011">
    <property type="protein sequence ID" value="TSH97050.1"/>
    <property type="molecule type" value="Genomic_DNA"/>
</dbReference>
<dbReference type="AlphaFoldDB" id="A0A556AVW4"/>
<reference evidence="8 9" key="1">
    <citation type="submission" date="2019-07" db="EMBL/GenBank/DDBJ databases">
        <title>Qingshengfaniella alkalisoli gen. nov., sp. nov., isolated from saline soil.</title>
        <authorList>
            <person name="Xu L."/>
            <person name="Huang X.-X."/>
            <person name="Sun J.-Q."/>
        </authorList>
    </citation>
    <scope>NUCLEOTIDE SEQUENCE [LARGE SCALE GENOMIC DNA]</scope>
    <source>
        <strain evidence="8 9">DSM 27279</strain>
    </source>
</reference>
<proteinExistence type="inferred from homology"/>
<evidence type="ECO:0000256" key="2">
    <source>
        <dbReference type="ARBA" id="ARBA00008821"/>
    </source>
</evidence>
<keyword evidence="5 7" id="KW-1133">Transmembrane helix</keyword>
<feature type="transmembrane region" description="Helical" evidence="7">
    <location>
        <begin position="169"/>
        <end position="187"/>
    </location>
</feature>
<feature type="transmembrane region" description="Helical" evidence="7">
    <location>
        <begin position="81"/>
        <end position="98"/>
    </location>
</feature>
<dbReference type="Proteomes" id="UP000318405">
    <property type="component" value="Unassembled WGS sequence"/>
</dbReference>
<dbReference type="GO" id="GO:0005886">
    <property type="term" value="C:plasma membrane"/>
    <property type="evidence" value="ECO:0007669"/>
    <property type="project" value="TreeGrafter"/>
</dbReference>
<dbReference type="OrthoDB" id="9805749at2"/>
<dbReference type="GO" id="GO:0042907">
    <property type="term" value="F:xanthine transmembrane transporter activity"/>
    <property type="evidence" value="ECO:0007669"/>
    <property type="project" value="TreeGrafter"/>
</dbReference>
<comment type="subcellular location">
    <subcellularLocation>
        <location evidence="1">Membrane</location>
        <topology evidence="1">Multi-pass membrane protein</topology>
    </subcellularLocation>
</comment>
<keyword evidence="3" id="KW-0813">Transport</keyword>
<comment type="similarity">
    <text evidence="2">Belongs to the nucleobase:cation symporter-2 (NCS2) (TC 2.A.40) family.</text>
</comment>
<keyword evidence="6 7" id="KW-0472">Membrane</keyword>
<evidence type="ECO:0000256" key="4">
    <source>
        <dbReference type="ARBA" id="ARBA00022692"/>
    </source>
</evidence>
<evidence type="ECO:0000256" key="6">
    <source>
        <dbReference type="ARBA" id="ARBA00023136"/>
    </source>
</evidence>
<evidence type="ECO:0000313" key="9">
    <source>
        <dbReference type="Proteomes" id="UP000318405"/>
    </source>
</evidence>
<feature type="transmembrane region" description="Helical" evidence="7">
    <location>
        <begin position="350"/>
        <end position="369"/>
    </location>
</feature>
<evidence type="ECO:0000256" key="3">
    <source>
        <dbReference type="ARBA" id="ARBA00022448"/>
    </source>
</evidence>
<protein>
    <submittedName>
        <fullName evidence="8">Xanthine/uracil permease</fullName>
    </submittedName>
</protein>
<feature type="transmembrane region" description="Helical" evidence="7">
    <location>
        <begin position="233"/>
        <end position="256"/>
    </location>
</feature>
<name>A0A556AVW4_9BURK</name>
<comment type="caution">
    <text evidence="8">The sequence shown here is derived from an EMBL/GenBank/DDBJ whole genome shotgun (WGS) entry which is preliminary data.</text>
</comment>
<organism evidence="8 9">
    <name type="scientific">Verticiella sediminum</name>
    <dbReference type="NCBI Taxonomy" id="1247510"/>
    <lineage>
        <taxon>Bacteria</taxon>
        <taxon>Pseudomonadati</taxon>
        <taxon>Pseudomonadota</taxon>
        <taxon>Betaproteobacteria</taxon>
        <taxon>Burkholderiales</taxon>
        <taxon>Alcaligenaceae</taxon>
        <taxon>Verticiella</taxon>
    </lineage>
</organism>
<evidence type="ECO:0000256" key="1">
    <source>
        <dbReference type="ARBA" id="ARBA00004141"/>
    </source>
</evidence>
<keyword evidence="4 7" id="KW-0812">Transmembrane</keyword>
<dbReference type="InterPro" id="IPR006043">
    <property type="entry name" value="NCS2"/>
</dbReference>
<feature type="transmembrane region" description="Helical" evidence="7">
    <location>
        <begin position="52"/>
        <end position="69"/>
    </location>
</feature>
<evidence type="ECO:0000256" key="7">
    <source>
        <dbReference type="SAM" id="Phobius"/>
    </source>
</evidence>
<feature type="transmembrane region" description="Helical" evidence="7">
    <location>
        <begin position="411"/>
        <end position="431"/>
    </location>
</feature>
<feature type="transmembrane region" description="Helical" evidence="7">
    <location>
        <begin position="381"/>
        <end position="405"/>
    </location>
</feature>
<sequence length="570" mass="60922">MRKPDNIVYWQNERPPARFAAALALQQAAFLGALLALPSLFAHHHGLPYEQFLNIAAATLLVTAVGVVLQVLQRGGIGSGYYYPMQATSAVLPAMYLASDVGGLALSFGMVAVIGVSQIAFSYVLPRLRSVFTVEIAGLAVMLLGIGLGQMGVHLIFEGEQQSRISPADIAVAGITFFTMVFCNVWIKSRARMFATLIGLGIGALAAWLLGLIDATDGAQLGAAPWFRLPELGLGGWAFEPALILPYVITGFFLAVGSLGTQTMAQQANDAEWRRADLHAFGRGLRAEGCTQLVAALLHGLPLASSGGAVSQAAASGSTSRHLGYWLAGVLVLFALLPKLMLVWLVLPEAVIGGLLLFLSAFTMLSGVQMVGSRLLDNRRVLAVGTGLAVALSFPALHGGLAQLWPLGAEQVVFSAFAGGLLTAVLLTALFRLGVKRRTMQTFDIAHTTMEEVTRFIERQGALWGARREVVQRAQLAAWQAFDLLAQGGFVQAQPALIRLRTLHDEFSLSISFQYEGRAPVLSPTPPGHDELLEDPHAEARLAGYLINRLARAKVRQSGKLCSLHLGFAD</sequence>
<gene>
    <name evidence="8" type="ORF">FOZ76_06925</name>
</gene>
<evidence type="ECO:0000256" key="5">
    <source>
        <dbReference type="ARBA" id="ARBA00022989"/>
    </source>
</evidence>
<feature type="transmembrane region" description="Helical" evidence="7">
    <location>
        <begin position="194"/>
        <end position="213"/>
    </location>
</feature>
<feature type="transmembrane region" description="Helical" evidence="7">
    <location>
        <begin position="136"/>
        <end position="157"/>
    </location>
</feature>
<dbReference type="PANTHER" id="PTHR42810">
    <property type="entry name" value="PURINE PERMEASE C1399.01C-RELATED"/>
    <property type="match status" value="1"/>
</dbReference>
<dbReference type="RefSeq" id="WP_143947417.1">
    <property type="nucleotide sequence ID" value="NZ_BAABMB010000002.1"/>
</dbReference>
<dbReference type="PANTHER" id="PTHR42810:SF2">
    <property type="entry name" value="PURINE PERMEASE C1399.01C-RELATED"/>
    <property type="match status" value="1"/>
</dbReference>
<feature type="transmembrane region" description="Helical" evidence="7">
    <location>
        <begin position="104"/>
        <end position="124"/>
    </location>
</feature>
<dbReference type="Pfam" id="PF00860">
    <property type="entry name" value="Xan_ur_permease"/>
    <property type="match status" value="1"/>
</dbReference>